<dbReference type="EC" id="1.2.1.-" evidence="12"/>
<dbReference type="PIRSF" id="PIRSF000149">
    <property type="entry name" value="GAP_DH"/>
    <property type="match status" value="1"/>
</dbReference>
<comment type="catalytic activity">
    <reaction evidence="6">
        <text>D-glyceraldehyde 3-phosphate + phosphate + NAD(+) = (2R)-3-phospho-glyceroyl phosphate + NADH + H(+)</text>
        <dbReference type="Rhea" id="RHEA:10300"/>
        <dbReference type="ChEBI" id="CHEBI:15378"/>
        <dbReference type="ChEBI" id="CHEBI:43474"/>
        <dbReference type="ChEBI" id="CHEBI:57540"/>
        <dbReference type="ChEBI" id="CHEBI:57604"/>
        <dbReference type="ChEBI" id="CHEBI:57945"/>
        <dbReference type="ChEBI" id="CHEBI:59776"/>
        <dbReference type="EC" id="1.2.1.12"/>
    </reaction>
</comment>
<feature type="binding site" evidence="8">
    <location>
        <position position="236"/>
    </location>
    <ligand>
        <name>D-glyceraldehyde 3-phosphate</name>
        <dbReference type="ChEBI" id="CHEBI:59776"/>
    </ligand>
</feature>
<evidence type="ECO:0000256" key="8">
    <source>
        <dbReference type="PIRSR" id="PIRSR000149-2"/>
    </source>
</evidence>
<evidence type="ECO:0000256" key="10">
    <source>
        <dbReference type="PIRSR" id="PIRSR000149-4"/>
    </source>
</evidence>
<name>A0AAD1CM78_9FLAO</name>
<dbReference type="EMBL" id="AP014610">
    <property type="protein sequence ID" value="BBA18036.1"/>
    <property type="molecule type" value="Genomic_DNA"/>
</dbReference>
<evidence type="ECO:0000313" key="15">
    <source>
        <dbReference type="Proteomes" id="UP000262607"/>
    </source>
</evidence>
<dbReference type="GO" id="GO:0050661">
    <property type="term" value="F:NADP binding"/>
    <property type="evidence" value="ECO:0007669"/>
    <property type="project" value="InterPro"/>
</dbReference>
<dbReference type="FunFam" id="3.40.50.720:FF:000001">
    <property type="entry name" value="Glyceraldehyde-3-phosphate dehydrogenase"/>
    <property type="match status" value="1"/>
</dbReference>
<dbReference type="Pfam" id="PF00044">
    <property type="entry name" value="Gp_dh_N"/>
    <property type="match status" value="1"/>
</dbReference>
<comment type="function">
    <text evidence="1">Catalyzes the oxidative phosphorylation of glyceraldehyde 3-phosphate (G3P) to 1,3-bisphosphoglycerate (BPG) using the cofactor NAD. The first reaction step involves the formation of a hemiacetal intermediate between G3P and a cysteine residue, and this hemiacetal intermediate is then oxidized to a thioester, with concomitant reduction of NAD to NADH. The reduced NADH is then exchanged with the second NAD, and the thioester is attacked by a nucleophilic inorganic phosphate to produce BPG.</text>
</comment>
<dbReference type="InterPro" id="IPR020831">
    <property type="entry name" value="GlycerAld/Erythrose_P_DH"/>
</dbReference>
<dbReference type="CDD" id="cd05214">
    <property type="entry name" value="GAPDH_I_N"/>
    <property type="match status" value="1"/>
</dbReference>
<accession>A0AAD1CM78</accession>
<feature type="binding site" evidence="9">
    <location>
        <position position="35"/>
    </location>
    <ligand>
        <name>NAD(+)</name>
        <dbReference type="ChEBI" id="CHEBI:57540"/>
    </ligand>
</feature>
<keyword evidence="9" id="KW-0547">Nucleotide-binding</keyword>
<protein>
    <recommendedName>
        <fullName evidence="12">Glyceraldehyde-3-phosphate dehydrogenase</fullName>
        <ecNumber evidence="12">1.2.1.-</ecNumber>
    </recommendedName>
</protein>
<dbReference type="Gene3D" id="3.40.50.720">
    <property type="entry name" value="NAD(P)-binding Rossmann-like Domain"/>
    <property type="match status" value="1"/>
</dbReference>
<dbReference type="InterPro" id="IPR036291">
    <property type="entry name" value="NAD(P)-bd_dom_sf"/>
</dbReference>
<reference evidence="14 15" key="1">
    <citation type="submission" date="2014-06" db="EMBL/GenBank/DDBJ databases">
        <title>Genome sequence of the intracellular symbiont Blattabacterium cuenoti, strain CPU2 from the wood feeding cockroach Cryptocercus punctulatus.</title>
        <authorList>
            <person name="Kinjo Y."/>
            <person name="Ohkuma M."/>
            <person name="Tokuda G."/>
        </authorList>
    </citation>
    <scope>NUCLEOTIDE SEQUENCE [LARGE SCALE GENOMIC DNA]</scope>
    <source>
        <strain evidence="14 15">CPU2</strain>
    </source>
</reference>
<dbReference type="PANTHER" id="PTHR10836:SF76">
    <property type="entry name" value="GLYCERALDEHYDE-3-PHOSPHATE DEHYDROGENASE-RELATED"/>
    <property type="match status" value="1"/>
</dbReference>
<proteinExistence type="inferred from homology"/>
<dbReference type="InterPro" id="IPR006424">
    <property type="entry name" value="Glyceraldehyde-3-P_DH_1"/>
</dbReference>
<feature type="domain" description="Glyceraldehyde 3-phosphate dehydrogenase NAD(P) binding" evidence="13">
    <location>
        <begin position="4"/>
        <end position="154"/>
    </location>
</feature>
<evidence type="ECO:0000256" key="7">
    <source>
        <dbReference type="PIRSR" id="PIRSR000149-1"/>
    </source>
</evidence>
<evidence type="ECO:0000313" key="14">
    <source>
        <dbReference type="EMBL" id="BBA18036.1"/>
    </source>
</evidence>
<feature type="binding site" evidence="8">
    <location>
        <begin position="213"/>
        <end position="214"/>
    </location>
    <ligand>
        <name>D-glyceraldehyde 3-phosphate</name>
        <dbReference type="ChEBI" id="CHEBI:59776"/>
    </ligand>
</feature>
<dbReference type="Pfam" id="PF02800">
    <property type="entry name" value="Gp_dh_C"/>
    <property type="match status" value="1"/>
</dbReference>
<feature type="binding site" evidence="8">
    <location>
        <begin position="153"/>
        <end position="155"/>
    </location>
    <ligand>
        <name>D-glyceraldehyde 3-phosphate</name>
        <dbReference type="ChEBI" id="CHEBI:59776"/>
    </ligand>
</feature>
<evidence type="ECO:0000256" key="3">
    <source>
        <dbReference type="ARBA" id="ARBA00011881"/>
    </source>
</evidence>
<dbReference type="PROSITE" id="PS00071">
    <property type="entry name" value="GAPDH"/>
    <property type="match status" value="1"/>
</dbReference>
<feature type="site" description="Activates thiol group during catalysis" evidence="10">
    <location>
        <position position="181"/>
    </location>
</feature>
<dbReference type="CDD" id="cd18126">
    <property type="entry name" value="GAPDH_I_C"/>
    <property type="match status" value="1"/>
</dbReference>
<dbReference type="GO" id="GO:0006006">
    <property type="term" value="P:glucose metabolic process"/>
    <property type="evidence" value="ECO:0007669"/>
    <property type="project" value="InterPro"/>
</dbReference>
<feature type="active site" description="Nucleophile" evidence="7">
    <location>
        <position position="154"/>
    </location>
</feature>
<dbReference type="FunFam" id="3.30.360.10:FF:000001">
    <property type="entry name" value="Glyceraldehyde-3-phosphate dehydrogenase"/>
    <property type="match status" value="1"/>
</dbReference>
<organism evidence="14 15">
    <name type="scientific">Blattabacterium punctulatus CPU2</name>
    <dbReference type="NCBI Taxonomy" id="1457032"/>
    <lineage>
        <taxon>Bacteria</taxon>
        <taxon>Pseudomonadati</taxon>
        <taxon>Bacteroidota</taxon>
        <taxon>Flavobacteriia</taxon>
        <taxon>Flavobacteriales</taxon>
        <taxon>Blattabacteriaceae</taxon>
        <taxon>Blattabacterium</taxon>
    </lineage>
</organism>
<dbReference type="SMART" id="SM00846">
    <property type="entry name" value="Gp_dh_N"/>
    <property type="match status" value="1"/>
</dbReference>
<dbReference type="InterPro" id="IPR020829">
    <property type="entry name" value="GlycerAld_3-P_DH_cat"/>
</dbReference>
<feature type="binding site" evidence="9">
    <location>
        <begin position="13"/>
        <end position="14"/>
    </location>
    <ligand>
        <name>NAD(+)</name>
        <dbReference type="ChEBI" id="CHEBI:57540"/>
    </ligand>
</feature>
<evidence type="ECO:0000256" key="2">
    <source>
        <dbReference type="ARBA" id="ARBA00007406"/>
    </source>
</evidence>
<dbReference type="AlphaFoldDB" id="A0AAD1CM78"/>
<keyword evidence="5 9" id="KW-0520">NAD</keyword>
<dbReference type="SUPFAM" id="SSF51735">
    <property type="entry name" value="NAD(P)-binding Rossmann-fold domains"/>
    <property type="match status" value="1"/>
</dbReference>
<dbReference type="RefSeq" id="WP_110548508.1">
    <property type="nucleotide sequence ID" value="NZ_AP014610.1"/>
</dbReference>
<dbReference type="GO" id="GO:0051287">
    <property type="term" value="F:NAD binding"/>
    <property type="evidence" value="ECO:0007669"/>
    <property type="project" value="InterPro"/>
</dbReference>
<gene>
    <name evidence="14" type="primary">gapA</name>
    <name evidence="14" type="ORF">CPU2_561</name>
</gene>
<feature type="binding site" evidence="9">
    <location>
        <position position="122"/>
    </location>
    <ligand>
        <name>NAD(+)</name>
        <dbReference type="ChEBI" id="CHEBI:57540"/>
    </ligand>
</feature>
<feature type="binding site" evidence="9">
    <location>
        <position position="318"/>
    </location>
    <ligand>
        <name>NAD(+)</name>
        <dbReference type="ChEBI" id="CHEBI:57540"/>
    </ligand>
</feature>
<dbReference type="PRINTS" id="PR00078">
    <property type="entry name" value="G3PDHDRGNASE"/>
</dbReference>
<dbReference type="InterPro" id="IPR020828">
    <property type="entry name" value="GlycerAld_3-P_DH_NAD(P)-bd"/>
</dbReference>
<evidence type="ECO:0000256" key="12">
    <source>
        <dbReference type="RuleBase" id="RU361160"/>
    </source>
</evidence>
<evidence type="ECO:0000256" key="6">
    <source>
        <dbReference type="ARBA" id="ARBA00047698"/>
    </source>
</evidence>
<dbReference type="NCBIfam" id="TIGR01534">
    <property type="entry name" value="GAPDH-I"/>
    <property type="match status" value="1"/>
</dbReference>
<dbReference type="GeneID" id="66556507"/>
<dbReference type="GO" id="GO:0004365">
    <property type="term" value="F:glyceraldehyde-3-phosphate dehydrogenase (NAD+) (phosphorylating) activity"/>
    <property type="evidence" value="ECO:0007669"/>
    <property type="project" value="UniProtKB-EC"/>
</dbReference>
<evidence type="ECO:0000256" key="9">
    <source>
        <dbReference type="PIRSR" id="PIRSR000149-3"/>
    </source>
</evidence>
<comment type="similarity">
    <text evidence="2 11">Belongs to the glyceraldehyde-3-phosphate dehydrogenase family.</text>
</comment>
<dbReference type="InterPro" id="IPR020830">
    <property type="entry name" value="GlycerAld_3-P_DH_AS"/>
</dbReference>
<evidence type="ECO:0000259" key="13">
    <source>
        <dbReference type="SMART" id="SM00846"/>
    </source>
</evidence>
<comment type="subunit">
    <text evidence="3">Homotetramer.</text>
</comment>
<sequence length="340" mass="37618">MSKIKIGINGLGRIGKLVLISALNKNDIEVISVNDLASIEYLAYILKYDSVHGPFKGNIRIENNNYLILNEKRIKITNEKNPENLEWGNLGVDYVVESTGLFLTKKLAEIHLKSGAKKVILSAPPKGDDIPMYVMGVNHDTINSNQDIISNASCTTNCLAPIVKVLNDNFEILEGLMTTIHASTATQKIVDSVSSKDWRGGRSSLINMIPSSTGAANAVGKIIPSLNGKLTGMAFRVPISDVSVLDLTVRLRKRTTYDCIKYCIKKESETRLKGILGYTEEAVVSTDFIGDKRISIFDASSSIMLNPTFIKIVSWYDNEVGYSTKLIDLIHYMVYRDYGI</sequence>
<evidence type="ECO:0000256" key="1">
    <source>
        <dbReference type="ARBA" id="ARBA00003501"/>
    </source>
</evidence>
<dbReference type="Proteomes" id="UP000262607">
    <property type="component" value="Chromosome"/>
</dbReference>
<evidence type="ECO:0000256" key="11">
    <source>
        <dbReference type="RuleBase" id="RU000397"/>
    </source>
</evidence>
<evidence type="ECO:0000256" key="4">
    <source>
        <dbReference type="ARBA" id="ARBA00023002"/>
    </source>
</evidence>
<keyword evidence="4 12" id="KW-0560">Oxidoreductase</keyword>
<feature type="binding site" evidence="8">
    <location>
        <position position="184"/>
    </location>
    <ligand>
        <name>D-glyceraldehyde 3-phosphate</name>
        <dbReference type="ChEBI" id="CHEBI:59776"/>
    </ligand>
</feature>
<dbReference type="Gene3D" id="3.30.360.10">
    <property type="entry name" value="Dihydrodipicolinate Reductase, domain 2"/>
    <property type="match status" value="1"/>
</dbReference>
<dbReference type="PANTHER" id="PTHR10836">
    <property type="entry name" value="GLYCERALDEHYDE 3-PHOSPHATE DEHYDROGENASE"/>
    <property type="match status" value="1"/>
</dbReference>
<dbReference type="SUPFAM" id="SSF55347">
    <property type="entry name" value="Glyceraldehyde-3-phosphate dehydrogenase-like, C-terminal domain"/>
    <property type="match status" value="1"/>
</dbReference>
<evidence type="ECO:0000256" key="5">
    <source>
        <dbReference type="ARBA" id="ARBA00023027"/>
    </source>
</evidence>